<dbReference type="InterPro" id="IPR008816">
    <property type="entry name" value="Gly_zipper_2TM_dom"/>
</dbReference>
<feature type="domain" description="Glycine zipper 2TM" evidence="8">
    <location>
        <begin position="94"/>
        <end position="134"/>
    </location>
</feature>
<evidence type="ECO:0000313" key="10">
    <source>
        <dbReference type="Proteomes" id="UP000640426"/>
    </source>
</evidence>
<evidence type="ECO:0000256" key="4">
    <source>
        <dbReference type="ARBA" id="ARBA00023136"/>
    </source>
</evidence>
<comment type="subcellular location">
    <subcellularLocation>
        <location evidence="1">Cell outer membrane</location>
        <topology evidence="1">Lipid-anchor</topology>
    </subcellularLocation>
</comment>
<protein>
    <recommendedName>
        <fullName evidence="3">17 kDa surface antigen</fullName>
    </recommendedName>
</protein>
<comment type="caution">
    <text evidence="9">The sequence shown here is derived from an EMBL/GenBank/DDBJ whole genome shotgun (WGS) entry which is preliminary data.</text>
</comment>
<evidence type="ECO:0000259" key="8">
    <source>
        <dbReference type="Pfam" id="PF05433"/>
    </source>
</evidence>
<keyword evidence="7" id="KW-0732">Signal</keyword>
<organism evidence="9 10">
    <name type="scientific">Sphingomonas mollis</name>
    <dbReference type="NCBI Taxonomy" id="2795726"/>
    <lineage>
        <taxon>Bacteria</taxon>
        <taxon>Pseudomonadati</taxon>
        <taxon>Pseudomonadota</taxon>
        <taxon>Alphaproteobacteria</taxon>
        <taxon>Sphingomonadales</taxon>
        <taxon>Sphingomonadaceae</taxon>
        <taxon>Sphingomonas</taxon>
    </lineage>
</organism>
<evidence type="ECO:0000256" key="7">
    <source>
        <dbReference type="SAM" id="SignalP"/>
    </source>
</evidence>
<dbReference type="PANTHER" id="PTHR35603">
    <property type="match status" value="1"/>
</dbReference>
<feature type="signal peptide" evidence="7">
    <location>
        <begin position="1"/>
        <end position="25"/>
    </location>
</feature>
<dbReference type="RefSeq" id="WP_199040363.1">
    <property type="nucleotide sequence ID" value="NZ_JAELXS010000010.1"/>
</dbReference>
<evidence type="ECO:0000256" key="5">
    <source>
        <dbReference type="ARBA" id="ARBA00023288"/>
    </source>
</evidence>
<dbReference type="Proteomes" id="UP000640426">
    <property type="component" value="Unassembled WGS sequence"/>
</dbReference>
<reference evidence="10" key="1">
    <citation type="submission" date="2020-12" db="EMBL/GenBank/DDBJ databases">
        <title>Hymenobacter sp.</title>
        <authorList>
            <person name="Kim M.K."/>
        </authorList>
    </citation>
    <scope>NUCLEOTIDE SEQUENCE [LARGE SCALE GENOMIC DNA]</scope>
    <source>
        <strain evidence="10">BT553</strain>
    </source>
</reference>
<dbReference type="InterPro" id="IPR051407">
    <property type="entry name" value="Bact_OM_lipoprot/Surf_antigen"/>
</dbReference>
<dbReference type="PANTHER" id="PTHR35603:SF2">
    <property type="entry name" value="OUTER MEMBRANE LIPOPROTEIN"/>
    <property type="match status" value="1"/>
</dbReference>
<evidence type="ECO:0000313" key="9">
    <source>
        <dbReference type="EMBL" id="MBJ6123258.1"/>
    </source>
</evidence>
<accession>A0ABS0XU35</accession>
<keyword evidence="4" id="KW-0472">Membrane</keyword>
<evidence type="ECO:0000256" key="2">
    <source>
        <dbReference type="ARBA" id="ARBA00008681"/>
    </source>
</evidence>
<keyword evidence="5" id="KW-0449">Lipoprotein</keyword>
<name>A0ABS0XU35_9SPHN</name>
<sequence length="143" mass="15913">MRKFVLGAALLASAAAGMMPSVAGAQRYQDRYEQSYRDDDGRYDRAPRYIAHRGDRRYDDRRDYDDRRRYDDRRGYDDRDYDRRPQRCSKGTTGALVGAIAGGLLGRTIDSRGDRALGTILGGGAGALAGHAVEKSNNPGYCR</sequence>
<feature type="region of interest" description="Disordered" evidence="6">
    <location>
        <begin position="33"/>
        <end position="87"/>
    </location>
</feature>
<dbReference type="Pfam" id="PF05433">
    <property type="entry name" value="Rick_17kDa_Anti"/>
    <property type="match status" value="1"/>
</dbReference>
<evidence type="ECO:0000256" key="6">
    <source>
        <dbReference type="SAM" id="MobiDB-lite"/>
    </source>
</evidence>
<keyword evidence="10" id="KW-1185">Reference proteome</keyword>
<evidence type="ECO:0000256" key="3">
    <source>
        <dbReference type="ARBA" id="ARBA00015281"/>
    </source>
</evidence>
<gene>
    <name evidence="9" type="ORF">JAO74_15835</name>
</gene>
<evidence type="ECO:0000256" key="1">
    <source>
        <dbReference type="ARBA" id="ARBA00004459"/>
    </source>
</evidence>
<feature type="chain" id="PRO_5046463270" description="17 kDa surface antigen" evidence="7">
    <location>
        <begin position="26"/>
        <end position="143"/>
    </location>
</feature>
<dbReference type="EMBL" id="JAELXS010000010">
    <property type="protein sequence ID" value="MBJ6123258.1"/>
    <property type="molecule type" value="Genomic_DNA"/>
</dbReference>
<feature type="compositionally biased region" description="Basic and acidic residues" evidence="6">
    <location>
        <begin position="33"/>
        <end position="85"/>
    </location>
</feature>
<comment type="similarity">
    <text evidence="2">Belongs to the rickettsiale 17 kDa surface antigen family.</text>
</comment>
<proteinExistence type="inferred from homology"/>